<sequence>MPSFICDVCHDVVKKPKIDSHCQTKCPNAWVFTCIDCKKEFAGYEYMNHNSCVTEEDKYHGQYAKSKKQHGKPQTATTTAAPTPSKHPPSQPNGVVKRPLQNGVHPVGRDGSPVKKAAKTEDAGGWRGWRETIQSVLKKAPNHSLPWRGLCEQVIPIYRRTHPTSSLSPQQLQDTCLASIPNAYLSHHSAMVTIK</sequence>
<dbReference type="InParanoid" id="A0A0G4FWB3"/>
<dbReference type="STRING" id="1169540.A0A0G4FWB3"/>
<dbReference type="PANTHER" id="PTHR13100">
    <property type="entry name" value="CELL GROWTH-REGULATING NUCLEOLAR PROTEIN LYAR"/>
    <property type="match status" value="1"/>
</dbReference>
<keyword evidence="4 7" id="KW-0863">Zinc-finger</keyword>
<proteinExistence type="predicted"/>
<keyword evidence="2" id="KW-0479">Metal-binding</keyword>
<evidence type="ECO:0000259" key="9">
    <source>
        <dbReference type="Pfam" id="PF08790"/>
    </source>
</evidence>
<comment type="subcellular location">
    <subcellularLocation>
        <location evidence="1">Nucleus</location>
    </subcellularLocation>
</comment>
<feature type="region of interest" description="Disordered" evidence="8">
    <location>
        <begin position="63"/>
        <end position="123"/>
    </location>
</feature>
<dbReference type="PROSITE" id="PS51804">
    <property type="entry name" value="ZF_C2HC_LYAR"/>
    <property type="match status" value="2"/>
</dbReference>
<evidence type="ECO:0000313" key="10">
    <source>
        <dbReference type="EMBL" id="CEM19408.1"/>
    </source>
</evidence>
<evidence type="ECO:0000256" key="4">
    <source>
        <dbReference type="ARBA" id="ARBA00022771"/>
    </source>
</evidence>
<gene>
    <name evidence="10" type="ORF">Vbra_1241</name>
</gene>
<accession>A0A0G4FWB3</accession>
<dbReference type="PhylomeDB" id="A0A0G4FWB3"/>
<dbReference type="InterPro" id="IPR036236">
    <property type="entry name" value="Znf_C2H2_sf"/>
</dbReference>
<evidence type="ECO:0000256" key="6">
    <source>
        <dbReference type="ARBA" id="ARBA00023242"/>
    </source>
</evidence>
<organism evidence="10 11">
    <name type="scientific">Vitrella brassicaformis (strain CCMP3155)</name>
    <dbReference type="NCBI Taxonomy" id="1169540"/>
    <lineage>
        <taxon>Eukaryota</taxon>
        <taxon>Sar</taxon>
        <taxon>Alveolata</taxon>
        <taxon>Colpodellida</taxon>
        <taxon>Vitrellaceae</taxon>
        <taxon>Vitrella</taxon>
    </lineage>
</organism>
<dbReference type="SUPFAM" id="SSF57667">
    <property type="entry name" value="beta-beta-alpha zinc fingers"/>
    <property type="match status" value="2"/>
</dbReference>
<dbReference type="InterPro" id="IPR014898">
    <property type="entry name" value="Znf_C2H2_LYAR"/>
</dbReference>
<dbReference type="AlphaFoldDB" id="A0A0G4FWB3"/>
<dbReference type="GO" id="GO:0005730">
    <property type="term" value="C:nucleolus"/>
    <property type="evidence" value="ECO:0007669"/>
    <property type="project" value="TreeGrafter"/>
</dbReference>
<dbReference type="Pfam" id="PF08790">
    <property type="entry name" value="zf-LYAR"/>
    <property type="match status" value="1"/>
</dbReference>
<dbReference type="VEuPathDB" id="CryptoDB:Vbra_1241"/>
<dbReference type="InterPro" id="IPR039999">
    <property type="entry name" value="LYAR"/>
</dbReference>
<dbReference type="GO" id="GO:0006364">
    <property type="term" value="P:rRNA processing"/>
    <property type="evidence" value="ECO:0007669"/>
    <property type="project" value="TreeGrafter"/>
</dbReference>
<reference evidence="10 11" key="1">
    <citation type="submission" date="2014-11" db="EMBL/GenBank/DDBJ databases">
        <authorList>
            <person name="Zhu J."/>
            <person name="Qi W."/>
            <person name="Song R."/>
        </authorList>
    </citation>
    <scope>NUCLEOTIDE SEQUENCE [LARGE SCALE GENOMIC DNA]</scope>
</reference>
<evidence type="ECO:0000256" key="2">
    <source>
        <dbReference type="ARBA" id="ARBA00022723"/>
    </source>
</evidence>
<keyword evidence="5" id="KW-0862">Zinc</keyword>
<evidence type="ECO:0000256" key="7">
    <source>
        <dbReference type="PROSITE-ProRule" id="PRU01145"/>
    </source>
</evidence>
<dbReference type="GO" id="GO:0000122">
    <property type="term" value="P:negative regulation of transcription by RNA polymerase II"/>
    <property type="evidence" value="ECO:0007669"/>
    <property type="project" value="TreeGrafter"/>
</dbReference>
<feature type="domain" description="Zinc finger C2H2 LYAR-type" evidence="9">
    <location>
        <begin position="32"/>
        <end position="59"/>
    </location>
</feature>
<dbReference type="OrthoDB" id="21474at2759"/>
<name>A0A0G4FWB3_VITBC</name>
<dbReference type="OMA" id="HVEHVSC"/>
<keyword evidence="11" id="KW-1185">Reference proteome</keyword>
<dbReference type="GO" id="GO:0003677">
    <property type="term" value="F:DNA binding"/>
    <property type="evidence" value="ECO:0007669"/>
    <property type="project" value="InterPro"/>
</dbReference>
<evidence type="ECO:0000256" key="1">
    <source>
        <dbReference type="ARBA" id="ARBA00004123"/>
    </source>
</evidence>
<dbReference type="PANTHER" id="PTHR13100:SF10">
    <property type="entry name" value="CELL GROWTH-REGULATING NUCLEOLAR PROTEIN"/>
    <property type="match status" value="1"/>
</dbReference>
<feature type="compositionally biased region" description="Low complexity" evidence="8">
    <location>
        <begin position="73"/>
        <end position="84"/>
    </location>
</feature>
<protein>
    <recommendedName>
        <fullName evidence="9">Zinc finger C2H2 LYAR-type domain-containing protein</fullName>
    </recommendedName>
</protein>
<evidence type="ECO:0000256" key="8">
    <source>
        <dbReference type="SAM" id="MobiDB-lite"/>
    </source>
</evidence>
<keyword evidence="6" id="KW-0539">Nucleus</keyword>
<evidence type="ECO:0000256" key="5">
    <source>
        <dbReference type="ARBA" id="ARBA00022833"/>
    </source>
</evidence>
<dbReference type="EMBL" id="CDMY01000511">
    <property type="protein sequence ID" value="CEM19408.1"/>
    <property type="molecule type" value="Genomic_DNA"/>
</dbReference>
<dbReference type="Proteomes" id="UP000041254">
    <property type="component" value="Unassembled WGS sequence"/>
</dbReference>
<evidence type="ECO:0000313" key="11">
    <source>
        <dbReference type="Proteomes" id="UP000041254"/>
    </source>
</evidence>
<evidence type="ECO:0000256" key="3">
    <source>
        <dbReference type="ARBA" id="ARBA00022737"/>
    </source>
</evidence>
<dbReference type="Gene3D" id="3.30.1490.490">
    <property type="match status" value="1"/>
</dbReference>
<dbReference type="GO" id="GO:0008270">
    <property type="term" value="F:zinc ion binding"/>
    <property type="evidence" value="ECO:0007669"/>
    <property type="project" value="UniProtKB-KW"/>
</dbReference>
<keyword evidence="3" id="KW-0677">Repeat</keyword>